<feature type="region of interest" description="Disordered" evidence="1">
    <location>
        <begin position="244"/>
        <end position="329"/>
    </location>
</feature>
<feature type="compositionally biased region" description="Basic residues" evidence="1">
    <location>
        <begin position="437"/>
        <end position="446"/>
    </location>
</feature>
<feature type="compositionally biased region" description="Polar residues" evidence="1">
    <location>
        <begin position="308"/>
        <end position="318"/>
    </location>
</feature>
<evidence type="ECO:0000313" key="3">
    <source>
        <dbReference type="Proteomes" id="UP000076871"/>
    </source>
</evidence>
<feature type="compositionally biased region" description="Pro residues" evidence="1">
    <location>
        <begin position="45"/>
        <end position="59"/>
    </location>
</feature>
<proteinExistence type="predicted"/>
<sequence>MAAPWTEYPYASANPYRAPPDPPDAEWEQGPYPITYDGHQGMPQPHIPRPTVPGFPSPGPGGFIEPITPVAPPDANSYAYYASPPFRRSSLPYYESDPPYPTAGVPQPNNGDYFSFPEPQIPYAHSAPPAPPPARRRPSVDQPPLPPKPRAHAAHRHSSTHVDSSDSDVPSRLPTPSSEKPPLPPKPPEVDPELQRALDLSLHSERQRRETQAKEDAELARALRESLYTAETPLVIRTHASSHELPAHSDYSPESIVASPVQSSTPLPISSPPPSSYHARKLSPSHSHSHLHSHSHSHSRASPHSASVAQNLVPSTSGEWPAPDAGHAHLMHPTIPELELPEEPAEERARHRHRDSIAHSNSSHAHPHLSMPVPQSAPPSATSLAPPAMPHMAHSVPDAKHAHAAATHMLRSVSADPSIPSRSQSMASDASSSSSTSRHRHPRHQSSRKDSSSLNDKAPPVPAKDLEVPDPCGALGVHQHIPQELLRGVSMGFGAAPITSSREPMHGTIPTVISLPWEEQKPFYIQGPDWRSLLKLMARLSSTQVEPSVEAIRKTKGEMRLRVVVSFVRVHSSSSHWRTVFYMTIDRPVPLNASNSSRYRSGDTTVLPYSYTLTPPPPLLQDGADAPMSKYYTIPSIPGNLYPTLPVTFPDLATYLASALEASRDAVHESPGLRRLAKLIDTLYPANHPNGPAEEEDEKMGMRQKLKNLVGFGQKVSRNRNEETYDLVTPFIADEFGR</sequence>
<dbReference type="STRING" id="1314785.A0A165I3S6"/>
<gene>
    <name evidence="2" type="ORF">LAESUDRAFT_753629</name>
</gene>
<dbReference type="AlphaFoldDB" id="A0A165I3S6"/>
<feature type="region of interest" description="Disordered" evidence="1">
    <location>
        <begin position="343"/>
        <end position="466"/>
    </location>
</feature>
<evidence type="ECO:0000313" key="2">
    <source>
        <dbReference type="EMBL" id="KZT12557.1"/>
    </source>
</evidence>
<dbReference type="InParanoid" id="A0A165I3S6"/>
<dbReference type="OrthoDB" id="3269480at2759"/>
<protein>
    <submittedName>
        <fullName evidence="2">Uncharacterized protein</fullName>
    </submittedName>
</protein>
<feature type="region of interest" description="Disordered" evidence="1">
    <location>
        <begin position="91"/>
        <end position="218"/>
    </location>
</feature>
<dbReference type="SMART" id="SM00726">
    <property type="entry name" value="UIM"/>
    <property type="match status" value="2"/>
</dbReference>
<organism evidence="2 3">
    <name type="scientific">Laetiporus sulphureus 93-53</name>
    <dbReference type="NCBI Taxonomy" id="1314785"/>
    <lineage>
        <taxon>Eukaryota</taxon>
        <taxon>Fungi</taxon>
        <taxon>Dikarya</taxon>
        <taxon>Basidiomycota</taxon>
        <taxon>Agaricomycotina</taxon>
        <taxon>Agaricomycetes</taxon>
        <taxon>Polyporales</taxon>
        <taxon>Laetiporus</taxon>
    </lineage>
</organism>
<dbReference type="InterPro" id="IPR003903">
    <property type="entry name" value="UIM_dom"/>
</dbReference>
<dbReference type="EMBL" id="KV427605">
    <property type="protein sequence ID" value="KZT12557.1"/>
    <property type="molecule type" value="Genomic_DNA"/>
</dbReference>
<evidence type="ECO:0000256" key="1">
    <source>
        <dbReference type="SAM" id="MobiDB-lite"/>
    </source>
</evidence>
<name>A0A165I3S6_9APHY</name>
<keyword evidence="3" id="KW-1185">Reference proteome</keyword>
<accession>A0A165I3S6</accession>
<dbReference type="RefSeq" id="XP_040770067.1">
    <property type="nucleotide sequence ID" value="XM_040911792.1"/>
</dbReference>
<feature type="region of interest" description="Disordered" evidence="1">
    <location>
        <begin position="1"/>
        <end position="69"/>
    </location>
</feature>
<feature type="compositionally biased region" description="Basic and acidic residues" evidence="1">
    <location>
        <begin position="202"/>
        <end position="218"/>
    </location>
</feature>
<dbReference type="Proteomes" id="UP000076871">
    <property type="component" value="Unassembled WGS sequence"/>
</dbReference>
<feature type="compositionally biased region" description="Basic residues" evidence="1">
    <location>
        <begin position="278"/>
        <end position="301"/>
    </location>
</feature>
<feature type="compositionally biased region" description="Low complexity" evidence="1">
    <location>
        <begin position="420"/>
        <end position="436"/>
    </location>
</feature>
<feature type="compositionally biased region" description="Low complexity" evidence="1">
    <location>
        <begin position="167"/>
        <end position="178"/>
    </location>
</feature>
<feature type="compositionally biased region" description="Basic residues" evidence="1">
    <location>
        <begin position="149"/>
        <end position="159"/>
    </location>
</feature>
<reference evidence="2 3" key="1">
    <citation type="journal article" date="2016" name="Mol. Biol. Evol.">
        <title>Comparative Genomics of Early-Diverging Mushroom-Forming Fungi Provides Insights into the Origins of Lignocellulose Decay Capabilities.</title>
        <authorList>
            <person name="Nagy L.G."/>
            <person name="Riley R."/>
            <person name="Tritt A."/>
            <person name="Adam C."/>
            <person name="Daum C."/>
            <person name="Floudas D."/>
            <person name="Sun H."/>
            <person name="Yadav J.S."/>
            <person name="Pangilinan J."/>
            <person name="Larsson K.H."/>
            <person name="Matsuura K."/>
            <person name="Barry K."/>
            <person name="Labutti K."/>
            <person name="Kuo R."/>
            <person name="Ohm R.A."/>
            <person name="Bhattacharya S.S."/>
            <person name="Shirouzu T."/>
            <person name="Yoshinaga Y."/>
            <person name="Martin F.M."/>
            <person name="Grigoriev I.V."/>
            <person name="Hibbett D.S."/>
        </authorList>
    </citation>
    <scope>NUCLEOTIDE SEQUENCE [LARGE SCALE GENOMIC DNA]</scope>
    <source>
        <strain evidence="2 3">93-53</strain>
    </source>
</reference>
<dbReference type="GeneID" id="63828820"/>